<name>A0A1J0R701_9TRYP</name>
<keyword evidence="5" id="KW-0325">Glycoprotein</keyword>
<evidence type="ECO:0000256" key="7">
    <source>
        <dbReference type="SAM" id="SignalP"/>
    </source>
</evidence>
<feature type="domain" description="Trypanosome variant surface glycoprotein A-type N-terminal" evidence="8">
    <location>
        <begin position="10"/>
        <end position="349"/>
    </location>
</feature>
<comment type="subcellular location">
    <subcellularLocation>
        <location evidence="1">Cell membrane</location>
        <topology evidence="1">Lipid-anchor</topology>
        <topology evidence="1">GPI-anchor</topology>
    </subcellularLocation>
</comment>
<protein>
    <submittedName>
        <fullName evidence="9">Variant surface glycoprotein 1125.1395</fullName>
    </submittedName>
</protein>
<dbReference type="GO" id="GO:0005886">
    <property type="term" value="C:plasma membrane"/>
    <property type="evidence" value="ECO:0007669"/>
    <property type="project" value="UniProtKB-SubCell"/>
</dbReference>
<evidence type="ECO:0000256" key="6">
    <source>
        <dbReference type="ARBA" id="ARBA00023288"/>
    </source>
</evidence>
<keyword evidence="7" id="KW-0732">Signal</keyword>
<feature type="signal peptide" evidence="7">
    <location>
        <begin position="1"/>
        <end position="23"/>
    </location>
</feature>
<dbReference type="Pfam" id="PF00913">
    <property type="entry name" value="Trypan_glycop"/>
    <property type="match status" value="1"/>
</dbReference>
<keyword evidence="2" id="KW-1003">Cell membrane</keyword>
<dbReference type="GO" id="GO:0042783">
    <property type="term" value="P:symbiont-mediated evasion of host immune response"/>
    <property type="evidence" value="ECO:0007669"/>
    <property type="project" value="InterPro"/>
</dbReference>
<dbReference type="SUPFAM" id="SSF58087">
    <property type="entry name" value="Variant surface glycoprotein (N-terminal domain)"/>
    <property type="match status" value="1"/>
</dbReference>
<reference evidence="9" key="1">
    <citation type="submission" date="2016-08" db="EMBL/GenBank/DDBJ databases">
        <title>VSG repertoire of Trypanosoma brucei EATRO 1125.</title>
        <authorList>
            <person name="Cross G.A."/>
        </authorList>
    </citation>
    <scope>NUCLEOTIDE SEQUENCE</scope>
    <source>
        <strain evidence="9">EATRO 1125</strain>
    </source>
</reference>
<evidence type="ECO:0000256" key="4">
    <source>
        <dbReference type="ARBA" id="ARBA00023136"/>
    </source>
</evidence>
<keyword evidence="4" id="KW-0472">Membrane</keyword>
<keyword evidence="6" id="KW-0449">Lipoprotein</keyword>
<organism evidence="9">
    <name type="scientific">Trypanosoma brucei</name>
    <dbReference type="NCBI Taxonomy" id="5691"/>
    <lineage>
        <taxon>Eukaryota</taxon>
        <taxon>Discoba</taxon>
        <taxon>Euglenozoa</taxon>
        <taxon>Kinetoplastea</taxon>
        <taxon>Metakinetoplastina</taxon>
        <taxon>Trypanosomatida</taxon>
        <taxon>Trypanosomatidae</taxon>
        <taxon>Trypanosoma</taxon>
    </lineage>
</organism>
<sequence>MKRQSRSFLILLILSAAQNGADAAAGDTLKQSVANGICGFSLQAKKTGAHFAKHSSKIGSELETTIKAQAQQTLAAFKLPQYQTAALITATFAGTQAQTNIIAATKLTEPILQTYNQAMFTSGALDELIRVFAAHDTDGSDDQGCIGADSNGARVKFEVDTLCGYQDATTWANPENNLNAKLASAFSGIHSSPSQGTNKNCLLSEDAASKYTNKPNGLTYAGGIIKVSRGGGFANADNFQTQKSTNNLFKSLNNGLAKLEEALKAASADAPTAAPALRALLATEGSRKALQRAAAAYNAWSAATQPTDVDKYLKTTYGITADGTESGYEKALKELNIDMPTEANPQAKKPLFELSLTELNQEITREIRKLH</sequence>
<dbReference type="GO" id="GO:0098552">
    <property type="term" value="C:side of membrane"/>
    <property type="evidence" value="ECO:0007669"/>
    <property type="project" value="UniProtKB-KW"/>
</dbReference>
<evidence type="ECO:0000256" key="1">
    <source>
        <dbReference type="ARBA" id="ARBA00004609"/>
    </source>
</evidence>
<accession>A0A1J0R701</accession>
<keyword evidence="3" id="KW-0336">GPI-anchor</keyword>
<dbReference type="Gene3D" id="1.10.470.10">
    <property type="entry name" value="Variant Surface Glycoprotein, subunit A, domain 2"/>
    <property type="match status" value="1"/>
</dbReference>
<dbReference type="AlphaFoldDB" id="A0A1J0R701"/>
<proteinExistence type="predicted"/>
<dbReference type="EMBL" id="KX699652">
    <property type="protein sequence ID" value="APD73608.1"/>
    <property type="molecule type" value="Genomic_DNA"/>
</dbReference>
<feature type="chain" id="PRO_5012430151" evidence="7">
    <location>
        <begin position="24"/>
        <end position="371"/>
    </location>
</feature>
<dbReference type="InterPro" id="IPR001812">
    <property type="entry name" value="Trypano_VSG_A_N_dom"/>
</dbReference>
<evidence type="ECO:0000256" key="3">
    <source>
        <dbReference type="ARBA" id="ARBA00022622"/>
    </source>
</evidence>
<evidence type="ECO:0000256" key="2">
    <source>
        <dbReference type="ARBA" id="ARBA00022475"/>
    </source>
</evidence>
<evidence type="ECO:0000313" key="9">
    <source>
        <dbReference type="EMBL" id="APD73608.1"/>
    </source>
</evidence>
<evidence type="ECO:0000259" key="8">
    <source>
        <dbReference type="Pfam" id="PF00913"/>
    </source>
</evidence>
<evidence type="ECO:0000256" key="5">
    <source>
        <dbReference type="ARBA" id="ARBA00023180"/>
    </source>
</evidence>
<dbReference type="Gene3D" id="3.90.150.10">
    <property type="entry name" value="Variant Surface Glycoprotein, subunit A domain 1"/>
    <property type="match status" value="1"/>
</dbReference>